<evidence type="ECO:0000256" key="1">
    <source>
        <dbReference type="SAM" id="MobiDB-lite"/>
    </source>
</evidence>
<keyword evidence="3" id="KW-1185">Reference proteome</keyword>
<gene>
    <name evidence="2" type="ORF">KSS97_27240</name>
</gene>
<sequence>MNDNEYGHDFEDGKRNGWENDIGSLDGTLKSEQDPGGKKNTFWSGKLEYRPPSTFQPSLAKMFTFPEPKQDKGFLLTSFRYRVHPPEAGEAETIRVIVTANVSLGFSAFWIYPSTPTGTWLPSDLIAVSYSGTGAHVVIGTDFGESGVSRKLDIDDIKVERVPDK</sequence>
<dbReference type="EMBL" id="CP077080">
    <property type="protein sequence ID" value="QXI53173.1"/>
    <property type="molecule type" value="Genomic_DNA"/>
</dbReference>
<evidence type="ECO:0000313" key="3">
    <source>
        <dbReference type="Proteomes" id="UP000824066"/>
    </source>
</evidence>
<organism evidence="2 3">
    <name type="scientific">Pseudomonas canavaninivorans</name>
    <dbReference type="NCBI Taxonomy" id="2842348"/>
    <lineage>
        <taxon>Bacteria</taxon>
        <taxon>Pseudomonadati</taxon>
        <taxon>Pseudomonadota</taxon>
        <taxon>Gammaproteobacteria</taxon>
        <taxon>Pseudomonadales</taxon>
        <taxon>Pseudomonadaceae</taxon>
        <taxon>Pseudomonas</taxon>
    </lineage>
</organism>
<feature type="compositionally biased region" description="Basic and acidic residues" evidence="1">
    <location>
        <begin position="1"/>
        <end position="18"/>
    </location>
</feature>
<dbReference type="Proteomes" id="UP000824066">
    <property type="component" value="Chromosome"/>
</dbReference>
<dbReference type="RefSeq" id="WP_198796872.1">
    <property type="nucleotide sequence ID" value="NZ_CP077080.1"/>
</dbReference>
<evidence type="ECO:0000313" key="2">
    <source>
        <dbReference type="EMBL" id="QXI53173.1"/>
    </source>
</evidence>
<reference evidence="2 3" key="1">
    <citation type="journal article" date="2021" name="Microorganisms">
        <title>The Ever-Expanding Pseudomonas Genus: Description of 43 New Species and Partition of the Pseudomonas putida Group.</title>
        <authorList>
            <person name="Girard L."/>
            <person name="Lood C."/>
            <person name="Hofte M."/>
            <person name="Vandamme P."/>
            <person name="Rokni-Zadeh H."/>
            <person name="van Noort V."/>
            <person name="Lavigne R."/>
            <person name="De Mot R."/>
        </authorList>
    </citation>
    <scope>NUCLEOTIDE SEQUENCE [LARGE SCALE GENOMIC DNA]</scope>
    <source>
        <strain evidence="2 3">SWRI17</strain>
    </source>
</reference>
<accession>A0ABX8QFW4</accession>
<name>A0ABX8QFW4_PSECO</name>
<feature type="region of interest" description="Disordered" evidence="1">
    <location>
        <begin position="1"/>
        <end position="44"/>
    </location>
</feature>
<protein>
    <submittedName>
        <fullName evidence="2">Uncharacterized protein</fullName>
    </submittedName>
</protein>
<proteinExistence type="predicted"/>